<dbReference type="InterPro" id="IPR034907">
    <property type="entry name" value="NDK-like_dom"/>
</dbReference>
<accession>A6KJK0</accession>
<dbReference type="EMBL" id="CH474057">
    <property type="protein sequence ID" value="EDL86402.1"/>
    <property type="molecule type" value="Genomic_DNA"/>
</dbReference>
<evidence type="ECO:0000259" key="1">
    <source>
        <dbReference type="Pfam" id="PF00334"/>
    </source>
</evidence>
<dbReference type="AlphaFoldDB" id="A6KJK0"/>
<organism evidence="2 3">
    <name type="scientific">Rattus norvegicus</name>
    <name type="common">Rat</name>
    <dbReference type="NCBI Taxonomy" id="10116"/>
    <lineage>
        <taxon>Eukaryota</taxon>
        <taxon>Metazoa</taxon>
        <taxon>Chordata</taxon>
        <taxon>Craniata</taxon>
        <taxon>Vertebrata</taxon>
        <taxon>Euteleostomi</taxon>
        <taxon>Mammalia</taxon>
        <taxon>Eutheria</taxon>
        <taxon>Euarchontoglires</taxon>
        <taxon>Glires</taxon>
        <taxon>Rodentia</taxon>
        <taxon>Myomorpha</taxon>
        <taxon>Muroidea</taxon>
        <taxon>Muridae</taxon>
        <taxon>Murinae</taxon>
        <taxon>Rattus</taxon>
    </lineage>
</organism>
<sequence length="47" mass="5030">MLGESNTADSKPDTIQVIFCPQAGRNIIHSSDSIQNTKKVSGLSLKV</sequence>
<proteinExistence type="predicted"/>
<reference evidence="3" key="1">
    <citation type="submission" date="2005-09" db="EMBL/GenBank/DDBJ databases">
        <authorList>
            <person name="Mural R.J."/>
            <person name="Li P.W."/>
            <person name="Adams M.D."/>
            <person name="Amanatides P.G."/>
            <person name="Baden-Tillson H."/>
            <person name="Barnstead M."/>
            <person name="Chin S.H."/>
            <person name="Dew I."/>
            <person name="Evans C.A."/>
            <person name="Ferriera S."/>
            <person name="Flanigan M."/>
            <person name="Fosler C."/>
            <person name="Glodek A."/>
            <person name="Gu Z."/>
            <person name="Holt R.A."/>
            <person name="Jennings D."/>
            <person name="Kraft C.L."/>
            <person name="Lu F."/>
            <person name="Nguyen T."/>
            <person name="Nusskern D.R."/>
            <person name="Pfannkoch C.M."/>
            <person name="Sitter C."/>
            <person name="Sutton G.G."/>
            <person name="Venter J.C."/>
            <person name="Wang Z."/>
            <person name="Woodage T."/>
            <person name="Zheng X.H."/>
            <person name="Zhong F."/>
        </authorList>
    </citation>
    <scope>NUCLEOTIDE SEQUENCE [LARGE SCALE GENOMIC DNA]</scope>
    <source>
        <strain>BN</strain>
        <strain evidence="3">Sprague-Dawley</strain>
    </source>
</reference>
<feature type="domain" description="Nucleoside diphosphate kinase-like" evidence="1">
    <location>
        <begin position="1"/>
        <end position="40"/>
    </location>
</feature>
<evidence type="ECO:0000313" key="2">
    <source>
        <dbReference type="EMBL" id="EDL86402.1"/>
    </source>
</evidence>
<name>A6KJK0_RAT</name>
<dbReference type="Pfam" id="PF00334">
    <property type="entry name" value="NDK"/>
    <property type="match status" value="1"/>
</dbReference>
<dbReference type="Proteomes" id="UP000234681">
    <property type="component" value="Chromosome 4"/>
</dbReference>
<dbReference type="InterPro" id="IPR036850">
    <property type="entry name" value="NDK-like_dom_sf"/>
</dbReference>
<protein>
    <submittedName>
        <fullName evidence="2">RCG56776</fullName>
    </submittedName>
</protein>
<gene>
    <name evidence="2" type="ORF">rCG_56776</name>
</gene>
<dbReference type="SUPFAM" id="SSF54919">
    <property type="entry name" value="Nucleoside diphosphate kinase, NDK"/>
    <property type="match status" value="1"/>
</dbReference>
<evidence type="ECO:0000313" key="3">
    <source>
        <dbReference type="Proteomes" id="UP000234681"/>
    </source>
</evidence>
<dbReference type="Gene3D" id="3.30.70.141">
    <property type="entry name" value="Nucleoside diphosphate kinase-like domain"/>
    <property type="match status" value="1"/>
</dbReference>